<dbReference type="STRING" id="1484053.SAMN05444274_11238"/>
<keyword evidence="9" id="KW-1185">Reference proteome</keyword>
<organism evidence="8 9">
    <name type="scientific">Mariniphaga anaerophila</name>
    <dbReference type="NCBI Taxonomy" id="1484053"/>
    <lineage>
        <taxon>Bacteria</taxon>
        <taxon>Pseudomonadati</taxon>
        <taxon>Bacteroidota</taxon>
        <taxon>Bacteroidia</taxon>
        <taxon>Marinilabiliales</taxon>
        <taxon>Prolixibacteraceae</taxon>
        <taxon>Mariniphaga</taxon>
    </lineage>
</organism>
<name>A0A1M5FFF3_9BACT</name>
<keyword evidence="3" id="KW-0812">Transmembrane</keyword>
<sequence>MNFSNIQKSKNFTQMKYKILIATLSTVLFGCTNNNDQSDAYGNFETETTIVAAESSGKIIQKNVEKGQKIEAGFIAVITDTVQPFLKLKQIEAQKAAVVSKRASVAAQIAVFEEQKRNLQINEKRISQMLSDGAATQKQLDDITGQINVANRQIESTKTQFSSISKELEVVETQKEATGDLLRRCTVKSPASGTILETYAELGELATPGKPLFKMANLDELTLKVYVSGAQLSNIKIGQEVSVWVDKNETDNQSFPGKITWISSEAEFTPKIIQTKEERVKLVYAVKVAVKNNGTLKIGMPGEISWQ</sequence>
<dbReference type="AlphaFoldDB" id="A0A1M5FFF3"/>
<comment type="subcellular location">
    <subcellularLocation>
        <location evidence="1">Cell envelope</location>
    </subcellularLocation>
    <subcellularLocation>
        <location evidence="2">Membrane</location>
    </subcellularLocation>
</comment>
<keyword evidence="4" id="KW-1133">Transmembrane helix</keyword>
<dbReference type="OrthoDB" id="9778236at2"/>
<keyword evidence="5" id="KW-0175">Coiled coil</keyword>
<evidence type="ECO:0000256" key="1">
    <source>
        <dbReference type="ARBA" id="ARBA00004196"/>
    </source>
</evidence>
<evidence type="ECO:0000256" key="2">
    <source>
        <dbReference type="ARBA" id="ARBA00004370"/>
    </source>
</evidence>
<dbReference type="GO" id="GO:0030313">
    <property type="term" value="C:cell envelope"/>
    <property type="evidence" value="ECO:0007669"/>
    <property type="project" value="UniProtKB-SubCell"/>
</dbReference>
<dbReference type="Pfam" id="PF25940">
    <property type="entry name" value="LcnD_C"/>
    <property type="match status" value="1"/>
</dbReference>
<dbReference type="SUPFAM" id="SSF111369">
    <property type="entry name" value="HlyD-like secretion proteins"/>
    <property type="match status" value="1"/>
</dbReference>
<evidence type="ECO:0000256" key="3">
    <source>
        <dbReference type="ARBA" id="ARBA00022692"/>
    </source>
</evidence>
<proteinExistence type="predicted"/>
<accession>A0A1M5FFF3</accession>
<reference evidence="8 9" key="1">
    <citation type="submission" date="2016-11" db="EMBL/GenBank/DDBJ databases">
        <authorList>
            <person name="Jaros S."/>
            <person name="Januszkiewicz K."/>
            <person name="Wedrychowicz H."/>
        </authorList>
    </citation>
    <scope>NUCLEOTIDE SEQUENCE [LARGE SCALE GENOMIC DNA]</scope>
    <source>
        <strain evidence="8 9">DSM 26910</strain>
    </source>
</reference>
<dbReference type="Proteomes" id="UP000184164">
    <property type="component" value="Unassembled WGS sequence"/>
</dbReference>
<feature type="domain" description="LcnD-like C-terminal" evidence="7">
    <location>
        <begin position="220"/>
        <end position="304"/>
    </location>
</feature>
<dbReference type="EMBL" id="FQUM01000012">
    <property type="protein sequence ID" value="SHF90169.1"/>
    <property type="molecule type" value="Genomic_DNA"/>
</dbReference>
<evidence type="ECO:0000259" key="7">
    <source>
        <dbReference type="Pfam" id="PF25940"/>
    </source>
</evidence>
<protein>
    <submittedName>
        <fullName evidence="8">HlyD family secretion protein</fullName>
    </submittedName>
</protein>
<keyword evidence="6" id="KW-0472">Membrane</keyword>
<dbReference type="PANTHER" id="PTHR32347:SF23">
    <property type="entry name" value="BLL5650 PROTEIN"/>
    <property type="match status" value="1"/>
</dbReference>
<dbReference type="InterPro" id="IPR050465">
    <property type="entry name" value="UPF0194_transport"/>
</dbReference>
<evidence type="ECO:0000256" key="4">
    <source>
        <dbReference type="ARBA" id="ARBA00022989"/>
    </source>
</evidence>
<evidence type="ECO:0000313" key="8">
    <source>
        <dbReference type="EMBL" id="SHF90169.1"/>
    </source>
</evidence>
<evidence type="ECO:0000256" key="5">
    <source>
        <dbReference type="ARBA" id="ARBA00023054"/>
    </source>
</evidence>
<gene>
    <name evidence="8" type="ORF">SAMN05444274_11238</name>
</gene>
<evidence type="ECO:0000313" key="9">
    <source>
        <dbReference type="Proteomes" id="UP000184164"/>
    </source>
</evidence>
<dbReference type="Gene3D" id="2.40.50.100">
    <property type="match status" value="1"/>
</dbReference>
<dbReference type="PANTHER" id="PTHR32347">
    <property type="entry name" value="EFFLUX SYSTEM COMPONENT YKNX-RELATED"/>
    <property type="match status" value="1"/>
</dbReference>
<evidence type="ECO:0000256" key="6">
    <source>
        <dbReference type="ARBA" id="ARBA00023136"/>
    </source>
</evidence>
<dbReference type="InterPro" id="IPR058795">
    <property type="entry name" value="LcnD_C"/>
</dbReference>
<dbReference type="Gene3D" id="2.40.30.170">
    <property type="match status" value="1"/>
</dbReference>